<comment type="subcellular location">
    <subcellularLocation>
        <location evidence="1 7">Cell membrane</location>
        <topology evidence="1 7">Multi-pass membrane protein</topology>
    </subcellularLocation>
</comment>
<comment type="caution">
    <text evidence="9">The sequence shown here is derived from an EMBL/GenBank/DDBJ whole genome shotgun (WGS) entry which is preliminary data.</text>
</comment>
<dbReference type="STRING" id="128403.WA1_39020"/>
<dbReference type="AlphaFoldDB" id="A0A139X0U5"/>
<evidence type="ECO:0000313" key="10">
    <source>
        <dbReference type="Proteomes" id="UP000076925"/>
    </source>
</evidence>
<dbReference type="GO" id="GO:0005886">
    <property type="term" value="C:plasma membrane"/>
    <property type="evidence" value="ECO:0007669"/>
    <property type="project" value="UniProtKB-SubCell"/>
</dbReference>
<dbReference type="PANTHER" id="PTHR30193:SF37">
    <property type="entry name" value="INNER MEMBRANE ABC TRANSPORTER PERMEASE PROTEIN YCJO"/>
    <property type="match status" value="1"/>
</dbReference>
<feature type="transmembrane region" description="Helical" evidence="7">
    <location>
        <begin position="172"/>
        <end position="193"/>
    </location>
</feature>
<dbReference type="Gene3D" id="1.10.3720.10">
    <property type="entry name" value="MetI-like"/>
    <property type="match status" value="1"/>
</dbReference>
<comment type="similarity">
    <text evidence="7">Belongs to the binding-protein-dependent transport system permease family.</text>
</comment>
<dbReference type="GO" id="GO:0055085">
    <property type="term" value="P:transmembrane transport"/>
    <property type="evidence" value="ECO:0007669"/>
    <property type="project" value="InterPro"/>
</dbReference>
<feature type="transmembrane region" description="Helical" evidence="7">
    <location>
        <begin position="139"/>
        <end position="160"/>
    </location>
</feature>
<evidence type="ECO:0000256" key="4">
    <source>
        <dbReference type="ARBA" id="ARBA00022692"/>
    </source>
</evidence>
<feature type="domain" description="ABC transmembrane type-1" evidence="8">
    <location>
        <begin position="135"/>
        <end position="348"/>
    </location>
</feature>
<evidence type="ECO:0000256" key="1">
    <source>
        <dbReference type="ARBA" id="ARBA00004651"/>
    </source>
</evidence>
<evidence type="ECO:0000256" key="6">
    <source>
        <dbReference type="ARBA" id="ARBA00023136"/>
    </source>
</evidence>
<feature type="transmembrane region" description="Helical" evidence="7">
    <location>
        <begin position="77"/>
        <end position="101"/>
    </location>
</feature>
<feature type="transmembrane region" description="Helical" evidence="7">
    <location>
        <begin position="327"/>
        <end position="347"/>
    </location>
</feature>
<evidence type="ECO:0000313" key="9">
    <source>
        <dbReference type="EMBL" id="KYC38325.1"/>
    </source>
</evidence>
<keyword evidence="10" id="KW-1185">Reference proteome</keyword>
<dbReference type="InterPro" id="IPR051393">
    <property type="entry name" value="ABC_transporter_permease"/>
</dbReference>
<protein>
    <submittedName>
        <fullName evidence="9">Sugar ABC transporter permease</fullName>
    </submittedName>
</protein>
<dbReference type="Proteomes" id="UP000076925">
    <property type="component" value="Unassembled WGS sequence"/>
</dbReference>
<evidence type="ECO:0000256" key="5">
    <source>
        <dbReference type="ARBA" id="ARBA00022989"/>
    </source>
</evidence>
<dbReference type="InterPro" id="IPR035906">
    <property type="entry name" value="MetI-like_sf"/>
</dbReference>
<dbReference type="EMBL" id="ANNX02000042">
    <property type="protein sequence ID" value="KYC38325.1"/>
    <property type="molecule type" value="Genomic_DNA"/>
</dbReference>
<organism evidence="9 10">
    <name type="scientific">Scytonema hofmannii PCC 7110</name>
    <dbReference type="NCBI Taxonomy" id="128403"/>
    <lineage>
        <taxon>Bacteria</taxon>
        <taxon>Bacillati</taxon>
        <taxon>Cyanobacteriota</taxon>
        <taxon>Cyanophyceae</taxon>
        <taxon>Nostocales</taxon>
        <taxon>Scytonemataceae</taxon>
        <taxon>Scytonema</taxon>
    </lineage>
</organism>
<evidence type="ECO:0000256" key="2">
    <source>
        <dbReference type="ARBA" id="ARBA00022448"/>
    </source>
</evidence>
<proteinExistence type="inferred from homology"/>
<dbReference type="SUPFAM" id="SSF161098">
    <property type="entry name" value="MetI-like"/>
    <property type="match status" value="1"/>
</dbReference>
<dbReference type="PANTHER" id="PTHR30193">
    <property type="entry name" value="ABC TRANSPORTER PERMEASE PROTEIN"/>
    <property type="match status" value="1"/>
</dbReference>
<evidence type="ECO:0000256" key="3">
    <source>
        <dbReference type="ARBA" id="ARBA00022475"/>
    </source>
</evidence>
<dbReference type="Pfam" id="PF00528">
    <property type="entry name" value="BPD_transp_1"/>
    <property type="match status" value="1"/>
</dbReference>
<keyword evidence="6 7" id="KW-0472">Membrane</keyword>
<accession>A0A139X0U5</accession>
<feature type="transmembrane region" description="Helical" evidence="7">
    <location>
        <begin position="219"/>
        <end position="243"/>
    </location>
</feature>
<evidence type="ECO:0000256" key="7">
    <source>
        <dbReference type="RuleBase" id="RU363032"/>
    </source>
</evidence>
<feature type="transmembrane region" description="Helical" evidence="7">
    <location>
        <begin position="37"/>
        <end position="56"/>
    </location>
</feature>
<name>A0A139X0U5_9CYAN</name>
<keyword evidence="3" id="KW-1003">Cell membrane</keyword>
<feature type="transmembrane region" description="Helical" evidence="7">
    <location>
        <begin position="273"/>
        <end position="293"/>
    </location>
</feature>
<reference evidence="9 10" key="1">
    <citation type="journal article" date="2013" name="Genome Biol. Evol.">
        <title>Genomes of Stigonematalean cyanobacteria (subsection V) and the evolution of oxygenic photosynthesis from prokaryotes to plastids.</title>
        <authorList>
            <person name="Dagan T."/>
            <person name="Roettger M."/>
            <person name="Stucken K."/>
            <person name="Landan G."/>
            <person name="Koch R."/>
            <person name="Major P."/>
            <person name="Gould S.B."/>
            <person name="Goremykin V.V."/>
            <person name="Rippka R."/>
            <person name="Tandeau de Marsac N."/>
            <person name="Gugger M."/>
            <person name="Lockhart P.J."/>
            <person name="Allen J.F."/>
            <person name="Brune I."/>
            <person name="Maus I."/>
            <person name="Puhler A."/>
            <person name="Martin W.F."/>
        </authorList>
    </citation>
    <scope>NUCLEOTIDE SEQUENCE [LARGE SCALE GENOMIC DNA]</scope>
    <source>
        <strain evidence="9 10">PCC 7110</strain>
    </source>
</reference>
<evidence type="ECO:0000259" key="8">
    <source>
        <dbReference type="PROSITE" id="PS50928"/>
    </source>
</evidence>
<dbReference type="InterPro" id="IPR000515">
    <property type="entry name" value="MetI-like"/>
</dbReference>
<dbReference type="PROSITE" id="PS50928">
    <property type="entry name" value="ABC_TM1"/>
    <property type="match status" value="1"/>
</dbReference>
<keyword evidence="2 7" id="KW-0813">Transport</keyword>
<keyword evidence="5 7" id="KW-1133">Transmembrane helix</keyword>
<sequence>MQIFIYFKILSKKTLSIKIINKTHWSLVTGHWSLVTGHWSLVTGHWSLVTVWRYFVLEERRLIRRTEWEITEGLAGYLFMTPTILVLGTFVITPILLAVFLSLHKVKLLGGIEYEFIGFHNFLRLVEDDRVWIALLNTAQYVAIVVPLQTVLALILAVTLNSGIRGKNWWRVLYFLPTVTSSTVLTLIFMWIYNTNGLLNDFLAFLGLPTYNWLGDPAVALKGIMLMNIWSTAPLFMVIYLAALQDIPRSLYEAAAIDGANSWQQFIYITIPMLKPVTFFVVTMGVIGTFQLFDQSYIFSNGSGGPNNSTLTVVLLIYQAVFRNLQMGYAAAIAFMLAAVIISITLIQRRFFGGERV</sequence>
<gene>
    <name evidence="9" type="ORF">WA1_39020</name>
</gene>
<dbReference type="CDD" id="cd06261">
    <property type="entry name" value="TM_PBP2"/>
    <property type="match status" value="1"/>
</dbReference>
<keyword evidence="4 7" id="KW-0812">Transmembrane</keyword>